<evidence type="ECO:0000259" key="4">
    <source>
        <dbReference type="Pfam" id="PF03446"/>
    </source>
</evidence>
<dbReference type="Gene3D" id="3.40.50.720">
    <property type="entry name" value="NAD(P)-binding Rossmann-like Domain"/>
    <property type="match status" value="1"/>
</dbReference>
<dbReference type="EMBL" id="CXWC01000018">
    <property type="protein sequence ID" value="CTQ79322.1"/>
    <property type="molecule type" value="Genomic_DNA"/>
</dbReference>
<evidence type="ECO:0000256" key="1">
    <source>
        <dbReference type="ARBA" id="ARBA00023002"/>
    </source>
</evidence>
<dbReference type="InterPro" id="IPR008927">
    <property type="entry name" value="6-PGluconate_DH-like_C_sf"/>
</dbReference>
<keyword evidence="7" id="KW-1185">Reference proteome</keyword>
<feature type="active site" evidence="3">
    <location>
        <position position="180"/>
    </location>
</feature>
<keyword evidence="1 6" id="KW-0560">Oxidoreductase</keyword>
<dbReference type="EC" id="1.1.1.31" evidence="6"/>
<dbReference type="STRING" id="311410.LA5095_05981"/>
<dbReference type="PIRSF" id="PIRSF000103">
    <property type="entry name" value="HIBADH"/>
    <property type="match status" value="1"/>
</dbReference>
<dbReference type="Pfam" id="PF03446">
    <property type="entry name" value="NAD_binding_2"/>
    <property type="match status" value="1"/>
</dbReference>
<dbReference type="GO" id="GO:0008442">
    <property type="term" value="F:3-hydroxyisobutyrate dehydrogenase activity"/>
    <property type="evidence" value="ECO:0007669"/>
    <property type="project" value="UniProtKB-EC"/>
</dbReference>
<dbReference type="PANTHER" id="PTHR22981">
    <property type="entry name" value="3-HYDROXYISOBUTYRATE DEHYDROGENASE-RELATED"/>
    <property type="match status" value="1"/>
</dbReference>
<gene>
    <name evidence="6" type="primary">mmsB_2</name>
    <name evidence="6" type="ORF">LA5096_06132</name>
</gene>
<dbReference type="GO" id="GO:0051287">
    <property type="term" value="F:NAD binding"/>
    <property type="evidence" value="ECO:0007669"/>
    <property type="project" value="InterPro"/>
</dbReference>
<dbReference type="SUPFAM" id="SSF51735">
    <property type="entry name" value="NAD(P)-binding Rossmann-fold domains"/>
    <property type="match status" value="1"/>
</dbReference>
<evidence type="ECO:0000256" key="2">
    <source>
        <dbReference type="ARBA" id="ARBA00023027"/>
    </source>
</evidence>
<proteinExistence type="predicted"/>
<name>A0A0M6ZNV4_9HYPH</name>
<evidence type="ECO:0000313" key="6">
    <source>
        <dbReference type="EMBL" id="CTQ79322.1"/>
    </source>
</evidence>
<evidence type="ECO:0000313" key="7">
    <source>
        <dbReference type="Proteomes" id="UP000049983"/>
    </source>
</evidence>
<dbReference type="OrthoDB" id="9812907at2"/>
<reference evidence="7" key="1">
    <citation type="submission" date="2015-07" db="EMBL/GenBank/DDBJ databases">
        <authorList>
            <person name="Rodrigo-Torres Lidia"/>
            <person name="Arahal R.David."/>
        </authorList>
    </citation>
    <scope>NUCLEOTIDE SEQUENCE [LARGE SCALE GENOMIC DNA]</scope>
    <source>
        <strain evidence="7">CECT 5096</strain>
    </source>
</reference>
<dbReference type="GO" id="GO:0016054">
    <property type="term" value="P:organic acid catabolic process"/>
    <property type="evidence" value="ECO:0007669"/>
    <property type="project" value="UniProtKB-ARBA"/>
</dbReference>
<dbReference type="SUPFAM" id="SSF48179">
    <property type="entry name" value="6-phosphogluconate dehydrogenase C-terminal domain-like"/>
    <property type="match status" value="1"/>
</dbReference>
<accession>A0A0M6ZNV4</accession>
<dbReference type="PANTHER" id="PTHR22981:SF7">
    <property type="entry name" value="3-HYDROXYISOBUTYRATE DEHYDROGENASE, MITOCHONDRIAL"/>
    <property type="match status" value="1"/>
</dbReference>
<keyword evidence="2" id="KW-0520">NAD</keyword>
<sequence length="311" mass="31947">MMPGPSFVAGSDMDPLKHIAIIGLGAMGAPMALHLSRSGYEVTGVDLDPGARDRFSGAVTPQQADFSGVDAVVTMLPEGPQVMDVYQGAILSNAHSGAVLIDCSTIDLETARTLNKLAVEKGFAQIDAPVSGGPEAAGAGELSFMVGGDADHVSLARPLLENLGKKTTHFGAAGSGQAAKACHNMICGITAMAVFEGFALAEALKLDADQFYELCAGAAAQSWTLENRCPIPGVVPAAPSSNGYAPGFAARLMAKDLRLAQAAAQMSGQVTPFGAEAARAFTRFAEATGGDLDFSSYFTALKQQTKTTGTD</sequence>
<dbReference type="InterPro" id="IPR002204">
    <property type="entry name" value="3-OH-isobutyrate_DH-rel_CS"/>
</dbReference>
<dbReference type="InterPro" id="IPR013328">
    <property type="entry name" value="6PGD_dom2"/>
</dbReference>
<dbReference type="Pfam" id="PF14833">
    <property type="entry name" value="NAD_binding_11"/>
    <property type="match status" value="1"/>
</dbReference>
<evidence type="ECO:0000259" key="5">
    <source>
        <dbReference type="Pfam" id="PF14833"/>
    </source>
</evidence>
<evidence type="ECO:0000256" key="3">
    <source>
        <dbReference type="PIRSR" id="PIRSR000103-1"/>
    </source>
</evidence>
<feature type="domain" description="3-hydroxyisobutyrate dehydrogenase-like NAD-binding" evidence="5">
    <location>
        <begin position="174"/>
        <end position="297"/>
    </location>
</feature>
<dbReference type="PROSITE" id="PS00895">
    <property type="entry name" value="3_HYDROXYISOBUT_DH"/>
    <property type="match status" value="1"/>
</dbReference>
<dbReference type="GO" id="GO:0050661">
    <property type="term" value="F:NADP binding"/>
    <property type="evidence" value="ECO:0007669"/>
    <property type="project" value="InterPro"/>
</dbReference>
<dbReference type="AlphaFoldDB" id="A0A0M6ZNV4"/>
<dbReference type="InterPro" id="IPR029154">
    <property type="entry name" value="HIBADH-like_NADP-bd"/>
</dbReference>
<protein>
    <submittedName>
        <fullName evidence="6">3-hydroxyisobutyrate dehydrogenase</fullName>
        <ecNumber evidence="6">1.1.1.31</ecNumber>
    </submittedName>
</protein>
<dbReference type="InterPro" id="IPR006115">
    <property type="entry name" value="6PGDH_NADP-bd"/>
</dbReference>
<dbReference type="Gene3D" id="1.10.1040.10">
    <property type="entry name" value="N-(1-d-carboxylethyl)-l-norvaline Dehydrogenase, domain 2"/>
    <property type="match status" value="1"/>
</dbReference>
<dbReference type="InterPro" id="IPR036291">
    <property type="entry name" value="NAD(P)-bd_dom_sf"/>
</dbReference>
<feature type="domain" description="6-phosphogluconate dehydrogenase NADP-binding" evidence="4">
    <location>
        <begin position="19"/>
        <end position="171"/>
    </location>
</feature>
<organism evidence="6 7">
    <name type="scientific">Roseibium album</name>
    <dbReference type="NCBI Taxonomy" id="311410"/>
    <lineage>
        <taxon>Bacteria</taxon>
        <taxon>Pseudomonadati</taxon>
        <taxon>Pseudomonadota</taxon>
        <taxon>Alphaproteobacteria</taxon>
        <taxon>Hyphomicrobiales</taxon>
        <taxon>Stappiaceae</taxon>
        <taxon>Roseibium</taxon>
    </lineage>
</organism>
<dbReference type="Proteomes" id="UP000049983">
    <property type="component" value="Unassembled WGS sequence"/>
</dbReference>
<dbReference type="InterPro" id="IPR015815">
    <property type="entry name" value="HIBADH-related"/>
</dbReference>